<dbReference type="EMBL" id="VIBQ01000014">
    <property type="protein sequence ID" value="KAB8349471.1"/>
    <property type="molecule type" value="Genomic_DNA"/>
</dbReference>
<evidence type="ECO:0008006" key="5">
    <source>
        <dbReference type="Google" id="ProtNLM"/>
    </source>
</evidence>
<organism evidence="3 4">
    <name type="scientific">Carpinus fangiana</name>
    <dbReference type="NCBI Taxonomy" id="176857"/>
    <lineage>
        <taxon>Eukaryota</taxon>
        <taxon>Viridiplantae</taxon>
        <taxon>Streptophyta</taxon>
        <taxon>Embryophyta</taxon>
        <taxon>Tracheophyta</taxon>
        <taxon>Spermatophyta</taxon>
        <taxon>Magnoliopsida</taxon>
        <taxon>eudicotyledons</taxon>
        <taxon>Gunneridae</taxon>
        <taxon>Pentapetalae</taxon>
        <taxon>rosids</taxon>
        <taxon>fabids</taxon>
        <taxon>Fagales</taxon>
        <taxon>Betulaceae</taxon>
        <taxon>Carpinus</taxon>
    </lineage>
</organism>
<gene>
    <name evidence="3" type="ORF">FH972_023498</name>
</gene>
<keyword evidence="2" id="KW-0472">Membrane</keyword>
<feature type="transmembrane region" description="Helical" evidence="2">
    <location>
        <begin position="16"/>
        <end position="34"/>
    </location>
</feature>
<dbReference type="PANTHER" id="PTHR28080">
    <property type="entry name" value="PEROXISOMAL BIOGENESIS FACTOR 3"/>
    <property type="match status" value="1"/>
</dbReference>
<dbReference type="OrthoDB" id="1751643at2759"/>
<name>A0A5N6KVC1_9ROSI</name>
<dbReference type="Proteomes" id="UP000327013">
    <property type="component" value="Unassembled WGS sequence"/>
</dbReference>
<proteinExistence type="predicted"/>
<evidence type="ECO:0000313" key="4">
    <source>
        <dbReference type="Proteomes" id="UP000327013"/>
    </source>
</evidence>
<feature type="region of interest" description="Disordered" evidence="1">
    <location>
        <begin position="102"/>
        <end position="123"/>
    </location>
</feature>
<accession>A0A5N6KVC1</accession>
<dbReference type="InterPro" id="IPR006966">
    <property type="entry name" value="Peroxin-3"/>
</dbReference>
<dbReference type="GO" id="GO:0005778">
    <property type="term" value="C:peroxisomal membrane"/>
    <property type="evidence" value="ECO:0007669"/>
    <property type="project" value="InterPro"/>
</dbReference>
<dbReference type="Pfam" id="PF04882">
    <property type="entry name" value="Peroxin-3"/>
    <property type="match status" value="1"/>
</dbReference>
<keyword evidence="2" id="KW-1133">Transmembrane helix</keyword>
<protein>
    <recommendedName>
        <fullName evidence="5">Peroxin-3</fullName>
    </recommendedName>
</protein>
<evidence type="ECO:0000256" key="2">
    <source>
        <dbReference type="SAM" id="Phobius"/>
    </source>
</evidence>
<reference evidence="3 4" key="1">
    <citation type="submission" date="2019-06" db="EMBL/GenBank/DDBJ databases">
        <title>A chromosomal-level reference genome of Carpinus fangiana (Coryloideae, Betulaceae).</title>
        <authorList>
            <person name="Yang X."/>
            <person name="Wang Z."/>
            <person name="Zhang L."/>
            <person name="Hao G."/>
            <person name="Liu J."/>
            <person name="Yang Y."/>
        </authorList>
    </citation>
    <scope>NUCLEOTIDE SEQUENCE [LARGE SCALE GENOMIC DNA]</scope>
    <source>
        <strain evidence="3">Cfa_2016G</strain>
        <tissue evidence="3">Leaf</tissue>
    </source>
</reference>
<evidence type="ECO:0000313" key="3">
    <source>
        <dbReference type="EMBL" id="KAB8349471.1"/>
    </source>
</evidence>
<feature type="region of interest" description="Disordered" evidence="1">
    <location>
        <begin position="206"/>
        <end position="228"/>
    </location>
</feature>
<evidence type="ECO:0000256" key="1">
    <source>
        <dbReference type="SAM" id="MobiDB-lite"/>
    </source>
</evidence>
<dbReference type="GO" id="GO:0045046">
    <property type="term" value="P:protein import into peroxisome membrane"/>
    <property type="evidence" value="ECO:0007669"/>
    <property type="project" value="TreeGrafter"/>
</dbReference>
<sequence>MITATRNWFNRNRTRLAVGAGVLGAGYLAAQYALNKLNEARQRMSDDRIARENLRRRFTQNQQDCTYTVLALLPTATDHILHELPVENITAELQARKTEKLSRSAATSELAPSEIASTSGDANTDSVSASGFIHASQTVDSAEGEHADRPATPARSKLQLWDDLKIASVVRAFTLIYTLALLTMLTRIQLNLLGRRNYLSSVVSLASPSPEGSQKISLENRDDDNMEQDYGSDFDTNRKYLTFSWWLLHKGWKDVKDRVDTAVKEVFGTLTPRDSLTFEKLSELTLSVRKHVEGATDDDRRERAWLEYLMPPKDAEEFVLKESGVLQSSPGATSPPLESSPTITSSLRRLIDETSDLIDSPTFTHVLTLTLDAAFSLLVDDKIAVQAYKIGQQGHPEPLSVPDAASILETNPLIASEGRITELTDEGHDSIKQTQCKLATVLAVLTRQAHAIGSGALIDTAGIAMPGMAESSFSESNEYLKAMEDVRDLEAFAAVVYSSNFEFEGIELDNDAMPGNSDTDLAESAIDASASFVDVGADADAARLENAWGKASYRSG</sequence>
<keyword evidence="2" id="KW-0812">Transmembrane</keyword>
<dbReference type="AlphaFoldDB" id="A0A5N6KVC1"/>
<comment type="caution">
    <text evidence="3">The sequence shown here is derived from an EMBL/GenBank/DDBJ whole genome shotgun (WGS) entry which is preliminary data.</text>
</comment>
<dbReference type="GO" id="GO:0030674">
    <property type="term" value="F:protein-macromolecule adaptor activity"/>
    <property type="evidence" value="ECO:0007669"/>
    <property type="project" value="TreeGrafter"/>
</dbReference>
<dbReference type="PANTHER" id="PTHR28080:SF1">
    <property type="entry name" value="PEROXISOMAL BIOGENESIS FACTOR 3"/>
    <property type="match status" value="1"/>
</dbReference>
<keyword evidence="4" id="KW-1185">Reference proteome</keyword>